<proteinExistence type="predicted"/>
<evidence type="ECO:0000256" key="1">
    <source>
        <dbReference type="SAM" id="MobiDB-lite"/>
    </source>
</evidence>
<accession>A0A9W8CH47</accession>
<organism evidence="2 3">
    <name type="scientific">Coemansia asiatica</name>
    <dbReference type="NCBI Taxonomy" id="1052880"/>
    <lineage>
        <taxon>Eukaryota</taxon>
        <taxon>Fungi</taxon>
        <taxon>Fungi incertae sedis</taxon>
        <taxon>Zoopagomycota</taxon>
        <taxon>Kickxellomycotina</taxon>
        <taxon>Kickxellomycetes</taxon>
        <taxon>Kickxellales</taxon>
        <taxon>Kickxellaceae</taxon>
        <taxon>Coemansia</taxon>
    </lineage>
</organism>
<sequence>MSEYLRGVRMIYIPCEEDGFNAVEFPFDEIGSYREVHDIPRYNFELERQVEREVTSFRDEMTVRTMHLEHQRRPARRRTHAVVQPPKKKTDSDIPYVGRANSTPIGAIVDLSHEYDDTDDFASSSAAGGDEAAESGHLGIVHVVSPDIIKTRLPAIKKKEERPKTSRLRTLFKSKTRQTLPDS</sequence>
<dbReference type="Proteomes" id="UP001145021">
    <property type="component" value="Unassembled WGS sequence"/>
</dbReference>
<dbReference type="EMBL" id="JANBOH010000321">
    <property type="protein sequence ID" value="KAJ1642910.1"/>
    <property type="molecule type" value="Genomic_DNA"/>
</dbReference>
<name>A0A9W8CH47_9FUNG</name>
<evidence type="ECO:0000313" key="3">
    <source>
        <dbReference type="Proteomes" id="UP001145021"/>
    </source>
</evidence>
<dbReference type="AlphaFoldDB" id="A0A9W8CH47"/>
<evidence type="ECO:0000313" key="2">
    <source>
        <dbReference type="EMBL" id="KAJ1642910.1"/>
    </source>
</evidence>
<gene>
    <name evidence="2" type="ORF">LPJ64_005274</name>
</gene>
<protein>
    <submittedName>
        <fullName evidence="2">Uncharacterized protein</fullName>
    </submittedName>
</protein>
<feature type="region of interest" description="Disordered" evidence="1">
    <location>
        <begin position="69"/>
        <end position="99"/>
    </location>
</feature>
<reference evidence="2" key="1">
    <citation type="submission" date="2022-07" db="EMBL/GenBank/DDBJ databases">
        <title>Phylogenomic reconstructions and comparative analyses of Kickxellomycotina fungi.</title>
        <authorList>
            <person name="Reynolds N.K."/>
            <person name="Stajich J.E."/>
            <person name="Barry K."/>
            <person name="Grigoriev I.V."/>
            <person name="Crous P."/>
            <person name="Smith M.E."/>
        </authorList>
    </citation>
    <scope>NUCLEOTIDE SEQUENCE</scope>
    <source>
        <strain evidence="2">NBRC 105413</strain>
    </source>
</reference>
<feature type="region of interest" description="Disordered" evidence="1">
    <location>
        <begin position="158"/>
        <end position="183"/>
    </location>
</feature>
<feature type="compositionally biased region" description="Basic residues" evidence="1">
    <location>
        <begin position="165"/>
        <end position="176"/>
    </location>
</feature>
<comment type="caution">
    <text evidence="2">The sequence shown here is derived from an EMBL/GenBank/DDBJ whole genome shotgun (WGS) entry which is preliminary data.</text>
</comment>
<keyword evidence="3" id="KW-1185">Reference proteome</keyword>